<evidence type="ECO:0000256" key="1">
    <source>
        <dbReference type="SAM" id="MobiDB-lite"/>
    </source>
</evidence>
<protein>
    <submittedName>
        <fullName evidence="2">Uncharacterized protein</fullName>
    </submittedName>
</protein>
<organism evidence="2 3">
    <name type="scientific">Trichogramma brassicae</name>
    <dbReference type="NCBI Taxonomy" id="86971"/>
    <lineage>
        <taxon>Eukaryota</taxon>
        <taxon>Metazoa</taxon>
        <taxon>Ecdysozoa</taxon>
        <taxon>Arthropoda</taxon>
        <taxon>Hexapoda</taxon>
        <taxon>Insecta</taxon>
        <taxon>Pterygota</taxon>
        <taxon>Neoptera</taxon>
        <taxon>Endopterygota</taxon>
        <taxon>Hymenoptera</taxon>
        <taxon>Apocrita</taxon>
        <taxon>Proctotrupomorpha</taxon>
        <taxon>Chalcidoidea</taxon>
        <taxon>Trichogrammatidae</taxon>
        <taxon>Trichogramma</taxon>
    </lineage>
</organism>
<gene>
    <name evidence="2" type="ORF">TBRA_LOCUS8066</name>
</gene>
<sequence length="583" mass="67061">MFLNATGLRHAGVASHTNDKILARREKAREGRRARAATMQAAKHWRTEDVSAHRPQRPPTQTTYEAEKRHRLHYCYTTTSATLPTATFIPEPETRVHPTIYIHAFLALGELPTSLTEDYDETEIRLSFGQLGGEAEASERKRKCIRREKHIAVLYIDAKLVYTRMRAPISIAKVFIVRSSMIRTCTQLLKCCIACERPPAATHNISINVRTTGIQFIFVTNPSNAFDSPKRVAKHNTVKFFEIIFYDCFVAAAQVEVSGNGVHGLEGVKPVEAKDKKENRHHGNRHQHGGNHHQQGEHKHGEHEHKHGEHKHEEHEHEEHEHEDYKHGEHQHQHGEHKHGEHQHGEHKHGEHEHKHGEHQHGEHKHGEHQHGEHVHGEHQHNEKEQNGRHHAVQQRVQLGGRVNTLRASYILSMYKSPIGSSRETLKTSGQSETDWRDFAYNAAACMQRERARMYAYFSDFRAWRQNSSGASSRAYRARNTEIYTDVRGSASERRRAHACVTYLIYKALHAKAISCKMINFHYNTRKILVTNSTAKSVENFSSKWNRCELIMLVCKVLFEKKFDPEVSSKATSRPSCNTIYKI</sequence>
<feature type="compositionally biased region" description="Basic and acidic residues" evidence="1">
    <location>
        <begin position="294"/>
        <end position="388"/>
    </location>
</feature>
<dbReference type="AlphaFoldDB" id="A0A6H5IGP9"/>
<dbReference type="EMBL" id="CADCXV010000810">
    <property type="protein sequence ID" value="CAB0036187.1"/>
    <property type="molecule type" value="Genomic_DNA"/>
</dbReference>
<evidence type="ECO:0000313" key="2">
    <source>
        <dbReference type="EMBL" id="CAB0036187.1"/>
    </source>
</evidence>
<feature type="compositionally biased region" description="Basic and acidic residues" evidence="1">
    <location>
        <begin position="269"/>
        <end position="278"/>
    </location>
</feature>
<proteinExistence type="predicted"/>
<name>A0A6H5IGP9_9HYME</name>
<dbReference type="Proteomes" id="UP000479190">
    <property type="component" value="Unassembled WGS sequence"/>
</dbReference>
<accession>A0A6H5IGP9</accession>
<evidence type="ECO:0000313" key="3">
    <source>
        <dbReference type="Proteomes" id="UP000479190"/>
    </source>
</evidence>
<reference evidence="2 3" key="1">
    <citation type="submission" date="2020-02" db="EMBL/GenBank/DDBJ databases">
        <authorList>
            <person name="Ferguson B K."/>
        </authorList>
    </citation>
    <scope>NUCLEOTIDE SEQUENCE [LARGE SCALE GENOMIC DNA]</scope>
</reference>
<keyword evidence="3" id="KW-1185">Reference proteome</keyword>
<feature type="region of interest" description="Disordered" evidence="1">
    <location>
        <begin position="262"/>
        <end position="390"/>
    </location>
</feature>
<feature type="compositionally biased region" description="Basic residues" evidence="1">
    <location>
        <begin position="279"/>
        <end position="291"/>
    </location>
</feature>
<feature type="region of interest" description="Disordered" evidence="1">
    <location>
        <begin position="40"/>
        <end position="62"/>
    </location>
</feature>